<dbReference type="InterPro" id="IPR020103">
    <property type="entry name" value="PsdUridine_synth_cat_dom_sf"/>
</dbReference>
<sequence length="695" mass="77470">MRIYALALKALLVAFVLLTLQEQGCDEKECDPKNGNADCDDGQKCTRKTELLVILYDVEASRVSSAIAAHENAKQKTEYIVLFKDAKDVARQAADEVDECAEAGTAYVDEVEAMRRAFPLKTHDAWKMRTTSTWDAARDTVDDSHLERRLKLPRDSLHFAGLKDKRGLTYEYDLCSTFKRGWAQVDNFETDNTSRKLQYGMLMGNFFRVRMRGVPQGASERLKSLRELGFVNYFGLQRFGWALDTIKLMVAHIAASEQQHRRIRELEARITEMQRISETQVPERGSESTVDSSTVAAKSIEIDRLKNEVASLQTQVQEGSSSSKAKSAEIDRLKNEVASLQTQVQEGSSSSKAKSAEIDRLKNEVASLQTQVQEGSSSSKAKSAEIDRLKNEVALLQTQVQEGSSSSKAKSAEIDRLKNEVALLQTQVQEGSSSSEAKSVEIDRLENEVALLQTQVQEGSSSSKAKSVEIDRLKNEVALLQTQVQEGSSSSEAKSVEIDRLENEVASLHSQIQGKVARRDEASNERTDEIDTLKEKVISLEADLKKRTNESDEKTAEIKILNERAASLQAKVEEREHEARELVDARELLDDTKSRCDGLRNLIADLEAKLKSEEEGASKVKLALEAKITALQDELDRVNRLRMNSSHAARVGDEVTVVDEREYEASAKPSLARQPTRIVAQENEARGVEDSSKAR</sequence>
<dbReference type="PANTHER" id="PTHR13326">
    <property type="entry name" value="TRNA PSEUDOURIDINE SYNTHASE D"/>
    <property type="match status" value="1"/>
</dbReference>
<gene>
    <name evidence="4" type="ORF">FOZ60_012713</name>
</gene>
<dbReference type="GO" id="GO:0001522">
    <property type="term" value="P:pseudouridine synthesis"/>
    <property type="evidence" value="ECO:0007669"/>
    <property type="project" value="InterPro"/>
</dbReference>
<dbReference type="GO" id="GO:0009982">
    <property type="term" value="F:pseudouridine synthase activity"/>
    <property type="evidence" value="ECO:0007669"/>
    <property type="project" value="InterPro"/>
</dbReference>
<dbReference type="Proteomes" id="UP000541610">
    <property type="component" value="Unassembled WGS sequence"/>
</dbReference>
<evidence type="ECO:0000313" key="5">
    <source>
        <dbReference type="Proteomes" id="UP000541610"/>
    </source>
</evidence>
<evidence type="ECO:0000256" key="2">
    <source>
        <dbReference type="SAM" id="MobiDB-lite"/>
    </source>
</evidence>
<accession>A0A7J6NDL0</accession>
<feature type="signal peptide" evidence="3">
    <location>
        <begin position="1"/>
        <end position="21"/>
    </location>
</feature>
<dbReference type="EMBL" id="JABANP010000551">
    <property type="protein sequence ID" value="KAF4681021.1"/>
    <property type="molecule type" value="Genomic_DNA"/>
</dbReference>
<dbReference type="PANTHER" id="PTHR13326:SF21">
    <property type="entry name" value="PSEUDOURIDYLATE SYNTHASE PUS7L"/>
    <property type="match status" value="1"/>
</dbReference>
<evidence type="ECO:0000313" key="4">
    <source>
        <dbReference type="EMBL" id="KAF4681021.1"/>
    </source>
</evidence>
<dbReference type="OrthoDB" id="447290at2759"/>
<organism evidence="4 5">
    <name type="scientific">Perkinsus olseni</name>
    <name type="common">Perkinsus atlanticus</name>
    <dbReference type="NCBI Taxonomy" id="32597"/>
    <lineage>
        <taxon>Eukaryota</taxon>
        <taxon>Sar</taxon>
        <taxon>Alveolata</taxon>
        <taxon>Perkinsozoa</taxon>
        <taxon>Perkinsea</taxon>
        <taxon>Perkinsida</taxon>
        <taxon>Perkinsidae</taxon>
        <taxon>Perkinsus</taxon>
    </lineage>
</organism>
<protein>
    <submittedName>
        <fullName evidence="4">Uncharacterized protein</fullName>
    </submittedName>
</protein>
<dbReference type="AlphaFoldDB" id="A0A7J6NDL0"/>
<name>A0A7J6NDL0_PEROL</name>
<evidence type="ECO:0000256" key="3">
    <source>
        <dbReference type="SAM" id="SignalP"/>
    </source>
</evidence>
<evidence type="ECO:0000256" key="1">
    <source>
        <dbReference type="SAM" id="Coils"/>
    </source>
</evidence>
<proteinExistence type="predicted"/>
<dbReference type="Gene3D" id="1.20.5.1700">
    <property type="match status" value="1"/>
</dbReference>
<feature type="compositionally biased region" description="Basic and acidic residues" evidence="2">
    <location>
        <begin position="683"/>
        <end position="695"/>
    </location>
</feature>
<feature type="region of interest" description="Disordered" evidence="2">
    <location>
        <begin position="663"/>
        <end position="695"/>
    </location>
</feature>
<dbReference type="Pfam" id="PF01142">
    <property type="entry name" value="TruD"/>
    <property type="match status" value="1"/>
</dbReference>
<keyword evidence="1" id="KW-0175">Coiled coil</keyword>
<dbReference type="Gene3D" id="3.30.2350.20">
    <property type="entry name" value="TruD, catalytic domain"/>
    <property type="match status" value="1"/>
</dbReference>
<dbReference type="InterPro" id="IPR001656">
    <property type="entry name" value="PsdUridine_synth_TruD"/>
</dbReference>
<feature type="coiled-coil region" evidence="1">
    <location>
        <begin position="256"/>
        <end position="641"/>
    </location>
</feature>
<keyword evidence="3" id="KW-0732">Signal</keyword>
<feature type="chain" id="PRO_5029784159" evidence="3">
    <location>
        <begin position="22"/>
        <end position="695"/>
    </location>
</feature>
<dbReference type="SUPFAM" id="SSF55120">
    <property type="entry name" value="Pseudouridine synthase"/>
    <property type="match status" value="1"/>
</dbReference>
<dbReference type="GO" id="GO:0005634">
    <property type="term" value="C:nucleus"/>
    <property type="evidence" value="ECO:0007669"/>
    <property type="project" value="TreeGrafter"/>
</dbReference>
<dbReference type="InterPro" id="IPR042214">
    <property type="entry name" value="TruD_catalytic"/>
</dbReference>
<dbReference type="GO" id="GO:0003723">
    <property type="term" value="F:RNA binding"/>
    <property type="evidence" value="ECO:0007669"/>
    <property type="project" value="InterPro"/>
</dbReference>
<comment type="caution">
    <text evidence="4">The sequence shown here is derived from an EMBL/GenBank/DDBJ whole genome shotgun (WGS) entry which is preliminary data.</text>
</comment>
<dbReference type="Gene3D" id="1.10.287.1490">
    <property type="match status" value="1"/>
</dbReference>
<reference evidence="4 5" key="1">
    <citation type="submission" date="2020-04" db="EMBL/GenBank/DDBJ databases">
        <title>Perkinsus olseni comparative genomics.</title>
        <authorList>
            <person name="Bogema D.R."/>
        </authorList>
    </citation>
    <scope>NUCLEOTIDE SEQUENCE [LARGE SCALE GENOMIC DNA]</scope>
    <source>
        <strain evidence="4">00978-12</strain>
    </source>
</reference>